<evidence type="ECO:0000256" key="3">
    <source>
        <dbReference type="ARBA" id="ARBA00022729"/>
    </source>
</evidence>
<evidence type="ECO:0000259" key="10">
    <source>
        <dbReference type="PROSITE" id="PS51473"/>
    </source>
</evidence>
<comment type="subcellular location">
    <subcellularLocation>
        <location evidence="7">Cell junction</location>
        <location evidence="7">Plasmodesma</location>
    </subcellularLocation>
    <subcellularLocation>
        <location evidence="1">Cell membrane</location>
        <topology evidence="1">Single-pass type I membrane protein</topology>
    </subcellularLocation>
</comment>
<keyword evidence="3" id="KW-0732">Signal</keyword>
<evidence type="ECO:0000256" key="8">
    <source>
        <dbReference type="ARBA" id="ARBA00038393"/>
    </source>
</evidence>
<evidence type="ECO:0000313" key="12">
    <source>
        <dbReference type="Proteomes" id="UP000245207"/>
    </source>
</evidence>
<gene>
    <name evidence="11" type="ORF">CTI12_AA048670</name>
</gene>
<evidence type="ECO:0000256" key="9">
    <source>
        <dbReference type="SAM" id="Phobius"/>
    </source>
</evidence>
<dbReference type="InterPro" id="IPR038408">
    <property type="entry name" value="GNK2_sf"/>
</dbReference>
<dbReference type="InterPro" id="IPR002902">
    <property type="entry name" value="GNK2"/>
</dbReference>
<evidence type="ECO:0000256" key="6">
    <source>
        <dbReference type="ARBA" id="ARBA00023157"/>
    </source>
</evidence>
<keyword evidence="5" id="KW-0965">Cell junction</keyword>
<keyword evidence="9" id="KW-1133">Transmembrane helix</keyword>
<name>A0A2U1P4D1_ARTAN</name>
<keyword evidence="2" id="KW-0945">Host-virus interaction</keyword>
<dbReference type="PANTHER" id="PTHR32080:SF64">
    <property type="entry name" value="GNK2-LIKE DOMAIN-CONTAINING PROTEIN"/>
    <property type="match status" value="1"/>
</dbReference>
<keyword evidence="9" id="KW-0812">Transmembrane</keyword>
<dbReference type="AlphaFoldDB" id="A0A2U1P4D1"/>
<dbReference type="CDD" id="cd23509">
    <property type="entry name" value="Gnk2-like"/>
    <property type="match status" value="2"/>
</dbReference>
<feature type="domain" description="Gnk2-homologous" evidence="10">
    <location>
        <begin position="27"/>
        <end position="129"/>
    </location>
</feature>
<evidence type="ECO:0000256" key="1">
    <source>
        <dbReference type="ARBA" id="ARBA00004251"/>
    </source>
</evidence>
<dbReference type="Proteomes" id="UP000245207">
    <property type="component" value="Unassembled WGS sequence"/>
</dbReference>
<evidence type="ECO:0000256" key="7">
    <source>
        <dbReference type="ARBA" id="ARBA00024184"/>
    </source>
</evidence>
<evidence type="ECO:0000256" key="5">
    <source>
        <dbReference type="ARBA" id="ARBA00022949"/>
    </source>
</evidence>
<keyword evidence="9" id="KW-0472">Membrane</keyword>
<dbReference type="GO" id="GO:0009506">
    <property type="term" value="C:plasmodesma"/>
    <property type="evidence" value="ECO:0007669"/>
    <property type="project" value="UniProtKB-SubCell"/>
</dbReference>
<keyword evidence="6" id="KW-1015">Disulfide bond</keyword>
<dbReference type="PANTHER" id="PTHR32080">
    <property type="entry name" value="ANTIFUNGAL PROTEIN GINKBILOBIN-2-LIKE"/>
    <property type="match status" value="1"/>
</dbReference>
<dbReference type="GO" id="GO:0046739">
    <property type="term" value="P:transport of virus in multicellular host"/>
    <property type="evidence" value="ECO:0007669"/>
    <property type="project" value="TreeGrafter"/>
</dbReference>
<accession>A0A2U1P4D1</accession>
<evidence type="ECO:0000256" key="4">
    <source>
        <dbReference type="ARBA" id="ARBA00022737"/>
    </source>
</evidence>
<dbReference type="Gene3D" id="3.30.430.20">
    <property type="entry name" value="Gnk2 domain, C-X8-C-X2-C motif"/>
    <property type="match status" value="2"/>
</dbReference>
<dbReference type="OrthoDB" id="1715309at2759"/>
<dbReference type="STRING" id="35608.A0A2U1P4D1"/>
<dbReference type="EMBL" id="PKPP01001702">
    <property type="protein sequence ID" value="PWA80592.1"/>
    <property type="molecule type" value="Genomic_DNA"/>
</dbReference>
<feature type="transmembrane region" description="Helical" evidence="9">
    <location>
        <begin position="269"/>
        <end position="290"/>
    </location>
</feature>
<protein>
    <submittedName>
        <fullName evidence="11">Gnk2-like domain-containing protein</fullName>
    </submittedName>
</protein>
<dbReference type="Pfam" id="PF01657">
    <property type="entry name" value="Stress-antifung"/>
    <property type="match status" value="2"/>
</dbReference>
<feature type="domain" description="Gnk2-homologous" evidence="10">
    <location>
        <begin position="140"/>
        <end position="249"/>
    </location>
</feature>
<comment type="caution">
    <text evidence="11">The sequence shown here is derived from an EMBL/GenBank/DDBJ whole genome shotgun (WGS) entry which is preliminary data.</text>
</comment>
<dbReference type="PROSITE" id="PS51473">
    <property type="entry name" value="GNK2"/>
    <property type="match status" value="2"/>
</dbReference>
<keyword evidence="12" id="KW-1185">Reference proteome</keyword>
<sequence length="300" mass="33179">MLSKRRLTPSIIINATLLILVSSNSFTFSHYTNFVHKKCRNETHIPKNLVSSLLQELVEKSKTSKFYQTSTGDDTFAVSGIFQCRGDLANENCHDCILNTITKLSCASGGSLARVQLKGCYMSLEPEPEPQLEHESGKTNDRVLFGVRKGYFQHKKCGERRSWFEGLQEVRDAAFELVTKCVMSSHIGHCETTHEGMYGMGQCAGSLEECECGECVSNAFQVAQDECWGSDSGEVYLENCFINFRDNQPNHGGGRSFQENSVGGGLAKVAAMVVGVGVALALLTTLCFCIRSSRKKHDDW</sequence>
<proteinExistence type="inferred from homology"/>
<evidence type="ECO:0000313" key="11">
    <source>
        <dbReference type="EMBL" id="PWA80592.1"/>
    </source>
</evidence>
<evidence type="ECO:0000256" key="2">
    <source>
        <dbReference type="ARBA" id="ARBA00022581"/>
    </source>
</evidence>
<organism evidence="11 12">
    <name type="scientific">Artemisia annua</name>
    <name type="common">Sweet wormwood</name>
    <dbReference type="NCBI Taxonomy" id="35608"/>
    <lineage>
        <taxon>Eukaryota</taxon>
        <taxon>Viridiplantae</taxon>
        <taxon>Streptophyta</taxon>
        <taxon>Embryophyta</taxon>
        <taxon>Tracheophyta</taxon>
        <taxon>Spermatophyta</taxon>
        <taxon>Magnoliopsida</taxon>
        <taxon>eudicotyledons</taxon>
        <taxon>Gunneridae</taxon>
        <taxon>Pentapetalae</taxon>
        <taxon>asterids</taxon>
        <taxon>campanulids</taxon>
        <taxon>Asterales</taxon>
        <taxon>Asteraceae</taxon>
        <taxon>Asteroideae</taxon>
        <taxon>Anthemideae</taxon>
        <taxon>Artemisiinae</taxon>
        <taxon>Artemisia</taxon>
    </lineage>
</organism>
<dbReference type="GO" id="GO:0010497">
    <property type="term" value="P:plasmodesmata-mediated intercellular transport"/>
    <property type="evidence" value="ECO:0007669"/>
    <property type="project" value="TreeGrafter"/>
</dbReference>
<dbReference type="GO" id="GO:0005886">
    <property type="term" value="C:plasma membrane"/>
    <property type="evidence" value="ECO:0007669"/>
    <property type="project" value="UniProtKB-SubCell"/>
</dbReference>
<keyword evidence="4" id="KW-0677">Repeat</keyword>
<comment type="similarity">
    <text evidence="8">Belongs to the cysteine-rich repeat secretory protein family. Plasmodesmata-located proteins (PDLD) subfamily.</text>
</comment>
<reference evidence="11 12" key="1">
    <citation type="journal article" date="2018" name="Mol. Plant">
        <title>The genome of Artemisia annua provides insight into the evolution of Asteraceae family and artemisinin biosynthesis.</title>
        <authorList>
            <person name="Shen Q."/>
            <person name="Zhang L."/>
            <person name="Liao Z."/>
            <person name="Wang S."/>
            <person name="Yan T."/>
            <person name="Shi P."/>
            <person name="Liu M."/>
            <person name="Fu X."/>
            <person name="Pan Q."/>
            <person name="Wang Y."/>
            <person name="Lv Z."/>
            <person name="Lu X."/>
            <person name="Zhang F."/>
            <person name="Jiang W."/>
            <person name="Ma Y."/>
            <person name="Chen M."/>
            <person name="Hao X."/>
            <person name="Li L."/>
            <person name="Tang Y."/>
            <person name="Lv G."/>
            <person name="Zhou Y."/>
            <person name="Sun X."/>
            <person name="Brodelius P.E."/>
            <person name="Rose J.K.C."/>
            <person name="Tang K."/>
        </authorList>
    </citation>
    <scope>NUCLEOTIDE SEQUENCE [LARGE SCALE GENOMIC DNA]</scope>
    <source>
        <strain evidence="12">cv. Huhao1</strain>
        <tissue evidence="11">Leaf</tissue>
    </source>
</reference>
<dbReference type="InterPro" id="IPR051378">
    <property type="entry name" value="Cell2Cell_Antifungal"/>
</dbReference>